<evidence type="ECO:0000256" key="1">
    <source>
        <dbReference type="ARBA" id="ARBA00022679"/>
    </source>
</evidence>
<evidence type="ECO:0000313" key="5">
    <source>
        <dbReference type="Proteomes" id="UP000019116"/>
    </source>
</evidence>
<keyword evidence="5" id="KW-1185">Reference proteome</keyword>
<dbReference type="Gramene" id="TraesSYM3D03G01966280.1">
    <property type="protein sequence ID" value="TraesSYM3D03G01966280.1"/>
    <property type="gene ID" value="TraesSYM3D03G01966280"/>
</dbReference>
<dbReference type="AlphaFoldDB" id="A0A3B6H1S3"/>
<proteinExistence type="predicted"/>
<dbReference type="Gramene" id="TraesCAD_scaffold_031092_01G000200.1">
    <property type="protein sequence ID" value="TraesCAD_scaffold_031092_01G000200.1"/>
    <property type="gene ID" value="TraesCAD_scaffold_031092_01G000200"/>
</dbReference>
<reference evidence="4" key="2">
    <citation type="submission" date="2018-10" db="UniProtKB">
        <authorList>
            <consortium name="EnsemblPlants"/>
        </authorList>
    </citation>
    <scope>IDENTIFICATION</scope>
</reference>
<dbReference type="Gramene" id="TraesCS3D02G367000.1">
    <property type="protein sequence ID" value="TraesCS3D02G367000.1"/>
    <property type="gene ID" value="TraesCS3D02G367000"/>
</dbReference>
<dbReference type="PANTHER" id="PTHR34375:SF2">
    <property type="entry name" value="GATA ZINC FINGER PROTEIN"/>
    <property type="match status" value="1"/>
</dbReference>
<dbReference type="Gramene" id="TraesJUL3D03G01960000.1">
    <property type="protein sequence ID" value="TraesJUL3D03G01960000.1"/>
    <property type="gene ID" value="TraesJUL3D03G01960000"/>
</dbReference>
<dbReference type="Gramene" id="TraesMAC3D03G01940960.1">
    <property type="protein sequence ID" value="TraesMAC3D03G01940960.1"/>
    <property type="gene ID" value="TraesMAC3D03G01940960"/>
</dbReference>
<dbReference type="Gramene" id="TraesRN3D0100847900.1">
    <property type="protein sequence ID" value="TraesRN3D0100847900.1"/>
    <property type="gene ID" value="TraesRN3D0100847900"/>
</dbReference>
<dbReference type="SUPFAM" id="SSF52777">
    <property type="entry name" value="CoA-dependent acyltransferases"/>
    <property type="match status" value="2"/>
</dbReference>
<gene>
    <name evidence="4" type="primary">LOC123075019</name>
</gene>
<organism evidence="4">
    <name type="scientific">Triticum aestivum</name>
    <name type="common">Wheat</name>
    <dbReference type="NCBI Taxonomy" id="4565"/>
    <lineage>
        <taxon>Eukaryota</taxon>
        <taxon>Viridiplantae</taxon>
        <taxon>Streptophyta</taxon>
        <taxon>Embryophyta</taxon>
        <taxon>Tracheophyta</taxon>
        <taxon>Spermatophyta</taxon>
        <taxon>Magnoliopsida</taxon>
        <taxon>Liliopsida</taxon>
        <taxon>Poales</taxon>
        <taxon>Poaceae</taxon>
        <taxon>BOP clade</taxon>
        <taxon>Pooideae</taxon>
        <taxon>Triticodae</taxon>
        <taxon>Triticeae</taxon>
        <taxon>Triticinae</taxon>
        <taxon>Triticum</taxon>
    </lineage>
</organism>
<reference evidence="4" key="1">
    <citation type="submission" date="2018-08" db="EMBL/GenBank/DDBJ databases">
        <authorList>
            <person name="Rossello M."/>
        </authorList>
    </citation>
    <scope>NUCLEOTIDE SEQUENCE [LARGE SCALE GENOMIC DNA]</scope>
    <source>
        <strain evidence="4">cv. Chinese Spring</strain>
    </source>
</reference>
<dbReference type="GO" id="GO:0016747">
    <property type="term" value="F:acyltransferase activity, transferring groups other than amino-acyl groups"/>
    <property type="evidence" value="ECO:0007669"/>
    <property type="project" value="UniProtKB-ARBA"/>
</dbReference>
<dbReference type="PANTHER" id="PTHR34375">
    <property type="entry name" value="GATA ZINC FINGER PROTEIN-RELATED"/>
    <property type="match status" value="1"/>
</dbReference>
<keyword evidence="1" id="KW-0808">Transferase</keyword>
<name>A0A3B6H1S3_WHEAT</name>
<dbReference type="Gramene" id="TraesJAG3D03G01950080.1">
    <property type="protein sequence ID" value="TraesJAG3D03G01950080.1"/>
    <property type="gene ID" value="TraesJAG3D03G01950080"/>
</dbReference>
<evidence type="ECO:0000259" key="3">
    <source>
        <dbReference type="Pfam" id="PF16911"/>
    </source>
</evidence>
<evidence type="ECO:0000256" key="2">
    <source>
        <dbReference type="ARBA" id="ARBA00023315"/>
    </source>
</evidence>
<dbReference type="OMA" id="IDDYNDM"/>
<protein>
    <recommendedName>
        <fullName evidence="3">Phthiocerol/phthiodiolone dimycocerosyl transferase C-terminal domain-containing protein</fullName>
    </recommendedName>
</protein>
<dbReference type="SMR" id="A0A3B6H1S3"/>
<dbReference type="Gene3D" id="3.30.559.30">
    <property type="entry name" value="Nonribosomal peptide synthetase, condensation domain"/>
    <property type="match status" value="1"/>
</dbReference>
<dbReference type="RefSeq" id="XP_044353647.1">
    <property type="nucleotide sequence ID" value="XM_044497712.1"/>
</dbReference>
<dbReference type="Gramene" id="TraesNOR3D03G01968550.1">
    <property type="protein sequence ID" value="TraesNOR3D03G01968550.1"/>
    <property type="gene ID" value="TraesNOR3D03G01968550"/>
</dbReference>
<dbReference type="STRING" id="4565.A0A3B6H1S3"/>
<dbReference type="Proteomes" id="UP000019116">
    <property type="component" value="Chromosome 3D"/>
</dbReference>
<feature type="domain" description="Phthiocerol/phthiodiolone dimycocerosyl transferase C-terminal" evidence="3">
    <location>
        <begin position="231"/>
        <end position="332"/>
    </location>
</feature>
<dbReference type="Gramene" id="TraesSTA3D03G01933550.1">
    <property type="protein sequence ID" value="TraesSTA3D03G01933550.1"/>
    <property type="gene ID" value="TraesSTA3D03G01933550"/>
</dbReference>
<dbReference type="EnsemblPlants" id="TraesCS3D02G367000.1">
    <property type="protein sequence ID" value="TraesCS3D02G367000.1"/>
    <property type="gene ID" value="TraesCS3D02G367000"/>
</dbReference>
<dbReference type="PaxDb" id="4565-Traes_3B_84C7338A1.1"/>
<dbReference type="GeneID" id="123075019"/>
<dbReference type="InterPro" id="IPR023213">
    <property type="entry name" value="CAT-like_dom_sf"/>
</dbReference>
<dbReference type="Gramene" id="TraesLDM3D03G01936690.1">
    <property type="protein sequence ID" value="TraesLDM3D03G01936690.1"/>
    <property type="gene ID" value="TraesLDM3D03G01936690"/>
</dbReference>
<dbReference type="OrthoDB" id="439993at2759"/>
<dbReference type="Gramene" id="TraesCS3D03G0812500.1">
    <property type="protein sequence ID" value="TraesCS3D03G0812500.1.CDS"/>
    <property type="gene ID" value="TraesCS3D03G0812500"/>
</dbReference>
<dbReference type="Gramene" id="TraesROB_scaffold_028976_01G000200.1">
    <property type="protein sequence ID" value="TraesROB_scaffold_028976_01G000200.1"/>
    <property type="gene ID" value="TraesROB_scaffold_028976_01G000200"/>
</dbReference>
<keyword evidence="2" id="KW-0012">Acyltransferase</keyword>
<dbReference type="Gramene" id="TraesLAC3D03G01883770.1">
    <property type="protein sequence ID" value="TraesLAC3D03G01883770.1"/>
    <property type="gene ID" value="TraesLAC3D03G01883770"/>
</dbReference>
<dbReference type="InterPro" id="IPR031641">
    <property type="entry name" value="PapA_C"/>
</dbReference>
<accession>A0A3B6H1S3</accession>
<sequence>MDPETEHAGTAEPGAAAWCARAVCGTEYSWCRAVPGGTGTTLLALRLTRGGGAAAQAAVRSLQSAHPVLRAHIRAASTSSPTLAFPSPAPELALAPQPSALAFDSLLERELNSNPWASEPGPDGAPVLFAALYELPPPAGGAALFVRIHTAACDRAASAALLRELLAHLGGAGDPEEEEAAAVEAGLEDRIPQKDAWKPFWARGVDMVGYSINGLRTSTLPFEETGTARSTQMVRLGFGREETTRLLDACKENGVKLCSAMAGATLLAARQSKKLESGQQETYSVATLINCRQFLEPALDDHNVGFFYSAITNTHKIHGEEGLWALAKRCHDSYITAKNSKKHLTDTADLNFLMCRAIENPQLTTASALRTALVSVFEEPATYDDLSDLQSKAGVEEYVGCATVHGIGPSIGVFDSVRDGQLDCACMYPSPLHSRKQIQEMFDKVKRILGEGCNAGDEKL</sequence>
<dbReference type="Gramene" id="TraesARI3D03G01975950.1">
    <property type="protein sequence ID" value="TraesARI3D03G01975950.1"/>
    <property type="gene ID" value="TraesARI3D03G01975950"/>
</dbReference>
<evidence type="ECO:0000313" key="4">
    <source>
        <dbReference type="EnsemblPlants" id="TraesCS3D02G367000.1"/>
    </source>
</evidence>
<dbReference type="Gene3D" id="3.30.559.10">
    <property type="entry name" value="Chloramphenicol acetyltransferase-like domain"/>
    <property type="match status" value="1"/>
</dbReference>
<dbReference type="Gramene" id="TraesCLE_scaffold_136265_01G000100.1">
    <property type="protein sequence ID" value="TraesCLE_scaffold_136265_01G000100.1"/>
    <property type="gene ID" value="TraesCLE_scaffold_136265_01G000100"/>
</dbReference>
<dbReference type="Gramene" id="TraesWEE_scaffold_021558_01G000200.1">
    <property type="protein sequence ID" value="TraesWEE_scaffold_021558_01G000200.1"/>
    <property type="gene ID" value="TraesWEE_scaffold_021558_01G000200"/>
</dbReference>
<dbReference type="Pfam" id="PF16911">
    <property type="entry name" value="PapA_C"/>
    <property type="match status" value="1"/>
</dbReference>